<keyword evidence="7 8" id="KW-0472">Membrane</keyword>
<proteinExistence type="predicted"/>
<organism evidence="9 10">
    <name type="scientific">Blyttiomyces helicus</name>
    <dbReference type="NCBI Taxonomy" id="388810"/>
    <lineage>
        <taxon>Eukaryota</taxon>
        <taxon>Fungi</taxon>
        <taxon>Fungi incertae sedis</taxon>
        <taxon>Chytridiomycota</taxon>
        <taxon>Chytridiomycota incertae sedis</taxon>
        <taxon>Chytridiomycetes</taxon>
        <taxon>Chytridiomycetes incertae sedis</taxon>
        <taxon>Blyttiomyces</taxon>
    </lineage>
</organism>
<dbReference type="Gene3D" id="1.20.1560.10">
    <property type="entry name" value="ABC transporter type 1, transmembrane domain"/>
    <property type="match status" value="1"/>
</dbReference>
<feature type="transmembrane region" description="Helical" evidence="8">
    <location>
        <begin position="132"/>
        <end position="156"/>
    </location>
</feature>
<evidence type="ECO:0000256" key="7">
    <source>
        <dbReference type="ARBA" id="ARBA00023136"/>
    </source>
</evidence>
<evidence type="ECO:0000256" key="5">
    <source>
        <dbReference type="ARBA" id="ARBA00022840"/>
    </source>
</evidence>
<keyword evidence="2 8" id="KW-0812">Transmembrane</keyword>
<evidence type="ECO:0000256" key="2">
    <source>
        <dbReference type="ARBA" id="ARBA00022692"/>
    </source>
</evidence>
<gene>
    <name evidence="9" type="ORF">BDK51DRAFT_44407</name>
</gene>
<keyword evidence="10" id="KW-1185">Reference proteome</keyword>
<dbReference type="GO" id="GO:0005524">
    <property type="term" value="F:ATP binding"/>
    <property type="evidence" value="ECO:0007669"/>
    <property type="project" value="UniProtKB-KW"/>
</dbReference>
<evidence type="ECO:0000256" key="1">
    <source>
        <dbReference type="ARBA" id="ARBA00004127"/>
    </source>
</evidence>
<dbReference type="GO" id="GO:0042626">
    <property type="term" value="F:ATPase-coupled transmembrane transporter activity"/>
    <property type="evidence" value="ECO:0007669"/>
    <property type="project" value="TreeGrafter"/>
</dbReference>
<evidence type="ECO:0000256" key="8">
    <source>
        <dbReference type="SAM" id="Phobius"/>
    </source>
</evidence>
<evidence type="ECO:0000313" key="9">
    <source>
        <dbReference type="EMBL" id="RKO85991.1"/>
    </source>
</evidence>
<evidence type="ECO:0008006" key="11">
    <source>
        <dbReference type="Google" id="ProtNLM"/>
    </source>
</evidence>
<reference evidence="10" key="1">
    <citation type="journal article" date="2018" name="Nat. Microbiol.">
        <title>Leveraging single-cell genomics to expand the fungal tree of life.</title>
        <authorList>
            <person name="Ahrendt S.R."/>
            <person name="Quandt C.A."/>
            <person name="Ciobanu D."/>
            <person name="Clum A."/>
            <person name="Salamov A."/>
            <person name="Andreopoulos B."/>
            <person name="Cheng J.F."/>
            <person name="Woyke T."/>
            <person name="Pelin A."/>
            <person name="Henrissat B."/>
            <person name="Reynolds N.K."/>
            <person name="Benny G.L."/>
            <person name="Smith M.E."/>
            <person name="James T.Y."/>
            <person name="Grigoriev I.V."/>
        </authorList>
    </citation>
    <scope>NUCLEOTIDE SEQUENCE [LARGE SCALE GENOMIC DNA]</scope>
</reference>
<keyword evidence="3" id="KW-0677">Repeat</keyword>
<sequence>MKKDIESPSKGEVREYRKKIVRNIINYAFPSFHSRYGWFSFILVSWLDPLMRLGYRKPLEEIDLYTMRESDRAAVLLNILDPFWDGVRASQADPSVPMPSLFSLLRKRFLITCQNLIIKETPSRPYSHNARIFSAMLKALAITCTLTIPIFVQQFLYWLQKDPQNTPFMSSGVGLAFCLFGLNVGGSVFDRTSEQLTRKISINFKTLLISAVYRKSLRLSPKASKVCVY</sequence>
<dbReference type="GO" id="GO:0016020">
    <property type="term" value="C:membrane"/>
    <property type="evidence" value="ECO:0007669"/>
    <property type="project" value="InterPro"/>
</dbReference>
<dbReference type="AlphaFoldDB" id="A0A4P9W1D4"/>
<evidence type="ECO:0000256" key="6">
    <source>
        <dbReference type="ARBA" id="ARBA00022989"/>
    </source>
</evidence>
<keyword evidence="4" id="KW-0547">Nucleotide-binding</keyword>
<comment type="subcellular location">
    <subcellularLocation>
        <location evidence="1">Endomembrane system</location>
        <topology evidence="1">Multi-pass membrane protein</topology>
    </subcellularLocation>
</comment>
<dbReference type="InterPro" id="IPR036640">
    <property type="entry name" value="ABC1_TM_sf"/>
</dbReference>
<accession>A0A4P9W1D4</accession>
<dbReference type="OrthoDB" id="2140346at2759"/>
<dbReference type="InterPro" id="IPR050173">
    <property type="entry name" value="ABC_transporter_C-like"/>
</dbReference>
<evidence type="ECO:0000313" key="10">
    <source>
        <dbReference type="Proteomes" id="UP000269721"/>
    </source>
</evidence>
<evidence type="ECO:0000256" key="3">
    <source>
        <dbReference type="ARBA" id="ARBA00022737"/>
    </source>
</evidence>
<evidence type="ECO:0000256" key="4">
    <source>
        <dbReference type="ARBA" id="ARBA00022741"/>
    </source>
</evidence>
<dbReference type="GO" id="GO:0012505">
    <property type="term" value="C:endomembrane system"/>
    <property type="evidence" value="ECO:0007669"/>
    <property type="project" value="UniProtKB-SubCell"/>
</dbReference>
<dbReference type="SUPFAM" id="SSF90123">
    <property type="entry name" value="ABC transporter transmembrane region"/>
    <property type="match status" value="1"/>
</dbReference>
<keyword evidence="5" id="KW-0067">ATP-binding</keyword>
<dbReference type="Proteomes" id="UP000269721">
    <property type="component" value="Unassembled WGS sequence"/>
</dbReference>
<keyword evidence="6 8" id="KW-1133">Transmembrane helix</keyword>
<protein>
    <recommendedName>
        <fullName evidence="11">ABC transmembrane type-1 domain-containing protein</fullName>
    </recommendedName>
</protein>
<name>A0A4P9W1D4_9FUNG</name>
<dbReference type="PANTHER" id="PTHR24223:SF443">
    <property type="entry name" value="MULTIDRUG-RESISTANCE LIKE PROTEIN 1, ISOFORM I"/>
    <property type="match status" value="1"/>
</dbReference>
<dbReference type="PANTHER" id="PTHR24223">
    <property type="entry name" value="ATP-BINDING CASSETTE SUB-FAMILY C"/>
    <property type="match status" value="1"/>
</dbReference>
<feature type="transmembrane region" description="Helical" evidence="8">
    <location>
        <begin position="168"/>
        <end position="189"/>
    </location>
</feature>
<dbReference type="EMBL" id="KZ998569">
    <property type="protein sequence ID" value="RKO85991.1"/>
    <property type="molecule type" value="Genomic_DNA"/>
</dbReference>